<comment type="catalytic activity">
    <reaction evidence="6">
        <text>L-aspartate + 2-oxoglutarate = oxaloacetate + L-glutamate</text>
        <dbReference type="Rhea" id="RHEA:21824"/>
        <dbReference type="ChEBI" id="CHEBI:16452"/>
        <dbReference type="ChEBI" id="CHEBI:16810"/>
        <dbReference type="ChEBI" id="CHEBI:29985"/>
        <dbReference type="ChEBI" id="CHEBI:29991"/>
        <dbReference type="EC" id="2.6.1.1"/>
    </reaction>
</comment>
<dbReference type="GO" id="GO:0030170">
    <property type="term" value="F:pyridoxal phosphate binding"/>
    <property type="evidence" value="ECO:0007669"/>
    <property type="project" value="InterPro"/>
</dbReference>
<comment type="caution">
    <text evidence="9">The sequence shown here is derived from an EMBL/GenBank/DDBJ whole genome shotgun (WGS) entry which is preliminary data.</text>
</comment>
<gene>
    <name evidence="9" type="ORF">N177_1911</name>
</gene>
<sequence length="418" mass="47199">MMSVPQHSHKNWPELQLSHRVRSIEEALSIYINQLVYDMKRQGETVTTLSLGEAFFDLPLFDFSKLDKEKGFHYSSSRGAPELREKIARFYNDRYGSSVDADTNLLVTAGSKPAIFMALQAILDPGDEVLIPEPAWLSYQEHVRLLDAEPRFIRYDAPIDSFHEHFTSRTRILVLNNPNNPSGRIYTHDELRQIYETCRERGAYLLVDEAYSDFVQEQADFSSIASVVPDLDGVIVVNSLSKNLGMSGFRIGYTIADPSFTSVILKLNQHLITCAPSMLVHYVASYFDDIIEVTMPQIRKLVEKRNRVAAMMDSIGLDYLPGGGTFYFFVSLGDSPNDGFDLAIQLLLRERIAVVPGAAYGASTERFLRVSVGTESEEQIEHALRRIRAALIEPKYDSTELSRQLAVKGLPLFQRRGS</sequence>
<evidence type="ECO:0000256" key="7">
    <source>
        <dbReference type="RuleBase" id="RU000481"/>
    </source>
</evidence>
<dbReference type="AlphaFoldDB" id="V4RIT1"/>
<dbReference type="InterPro" id="IPR015424">
    <property type="entry name" value="PyrdxlP-dep_Trfase"/>
</dbReference>
<dbReference type="eggNOG" id="COG0436">
    <property type="taxonomic scope" value="Bacteria"/>
</dbReference>
<reference evidence="9 10" key="1">
    <citation type="journal article" date="2014" name="Genome Announc.">
        <title>Draft Genome Sequence of Lutibaculum baratangense Strain AMV1T, Isolated from a Mud Volcano in Andamans, India.</title>
        <authorList>
            <person name="Singh A."/>
            <person name="Sreenivas A."/>
            <person name="Sathyanarayana Reddy G."/>
            <person name="Pinnaka A.K."/>
            <person name="Shivaji S."/>
        </authorList>
    </citation>
    <scope>NUCLEOTIDE SEQUENCE [LARGE SCALE GENOMIC DNA]</scope>
    <source>
        <strain evidence="9 10">AMV1</strain>
    </source>
</reference>
<evidence type="ECO:0000259" key="8">
    <source>
        <dbReference type="Pfam" id="PF00155"/>
    </source>
</evidence>
<dbReference type="OrthoDB" id="9763453at2"/>
<dbReference type="EC" id="2.6.1.-" evidence="7"/>
<evidence type="ECO:0000256" key="2">
    <source>
        <dbReference type="ARBA" id="ARBA00007441"/>
    </source>
</evidence>
<organism evidence="9 10">
    <name type="scientific">Lutibaculum baratangense AMV1</name>
    <dbReference type="NCBI Taxonomy" id="631454"/>
    <lineage>
        <taxon>Bacteria</taxon>
        <taxon>Pseudomonadati</taxon>
        <taxon>Pseudomonadota</taxon>
        <taxon>Alphaproteobacteria</taxon>
        <taxon>Hyphomicrobiales</taxon>
        <taxon>Tepidamorphaceae</taxon>
        <taxon>Lutibaculum</taxon>
    </lineage>
</organism>
<evidence type="ECO:0000256" key="4">
    <source>
        <dbReference type="ARBA" id="ARBA00022679"/>
    </source>
</evidence>
<dbReference type="InterPro" id="IPR004838">
    <property type="entry name" value="NHTrfase_class1_PyrdxlP-BS"/>
</dbReference>
<dbReference type="SUPFAM" id="SSF53383">
    <property type="entry name" value="PLP-dependent transferases"/>
    <property type="match status" value="1"/>
</dbReference>
<evidence type="ECO:0000313" key="9">
    <source>
        <dbReference type="EMBL" id="ESR25239.1"/>
    </source>
</evidence>
<keyword evidence="4 7" id="KW-0808">Transferase</keyword>
<feature type="domain" description="Aminotransferase class I/classII large" evidence="8">
    <location>
        <begin position="66"/>
        <end position="387"/>
    </location>
</feature>
<dbReference type="InterPro" id="IPR004839">
    <property type="entry name" value="Aminotransferase_I/II_large"/>
</dbReference>
<dbReference type="Proteomes" id="UP000017819">
    <property type="component" value="Unassembled WGS sequence"/>
</dbReference>
<dbReference type="Gene3D" id="3.40.640.10">
    <property type="entry name" value="Type I PLP-dependent aspartate aminotransferase-like (Major domain)"/>
    <property type="match status" value="1"/>
</dbReference>
<dbReference type="EMBL" id="AWXZ01000024">
    <property type="protein sequence ID" value="ESR25239.1"/>
    <property type="molecule type" value="Genomic_DNA"/>
</dbReference>
<dbReference type="InterPro" id="IPR050596">
    <property type="entry name" value="AspAT/PAT-like"/>
</dbReference>
<evidence type="ECO:0000256" key="6">
    <source>
        <dbReference type="ARBA" id="ARBA00049185"/>
    </source>
</evidence>
<comment type="cofactor">
    <cofactor evidence="1 7">
        <name>pyridoxal 5'-phosphate</name>
        <dbReference type="ChEBI" id="CHEBI:597326"/>
    </cofactor>
</comment>
<dbReference type="CDD" id="cd00609">
    <property type="entry name" value="AAT_like"/>
    <property type="match status" value="1"/>
</dbReference>
<accession>V4RIT1</accession>
<dbReference type="InterPro" id="IPR015421">
    <property type="entry name" value="PyrdxlP-dep_Trfase_major"/>
</dbReference>
<evidence type="ECO:0000256" key="3">
    <source>
        <dbReference type="ARBA" id="ARBA00022576"/>
    </source>
</evidence>
<evidence type="ECO:0000256" key="5">
    <source>
        <dbReference type="ARBA" id="ARBA00022898"/>
    </source>
</evidence>
<evidence type="ECO:0000256" key="1">
    <source>
        <dbReference type="ARBA" id="ARBA00001933"/>
    </source>
</evidence>
<comment type="similarity">
    <text evidence="2 7">Belongs to the class-I pyridoxal-phosphate-dependent aminotransferase family.</text>
</comment>
<dbReference type="STRING" id="631454.N177_1911"/>
<keyword evidence="3 7" id="KW-0032">Aminotransferase</keyword>
<evidence type="ECO:0000313" key="10">
    <source>
        <dbReference type="Proteomes" id="UP000017819"/>
    </source>
</evidence>
<dbReference type="GO" id="GO:0006520">
    <property type="term" value="P:amino acid metabolic process"/>
    <property type="evidence" value="ECO:0007669"/>
    <property type="project" value="InterPro"/>
</dbReference>
<dbReference type="PATRIC" id="fig|631454.5.peg.1889"/>
<dbReference type="GO" id="GO:0004069">
    <property type="term" value="F:L-aspartate:2-oxoglutarate aminotransferase activity"/>
    <property type="evidence" value="ECO:0007669"/>
    <property type="project" value="UniProtKB-EC"/>
</dbReference>
<name>V4RIT1_9HYPH</name>
<dbReference type="PROSITE" id="PS00105">
    <property type="entry name" value="AA_TRANSFER_CLASS_1"/>
    <property type="match status" value="1"/>
</dbReference>
<keyword evidence="10" id="KW-1185">Reference proteome</keyword>
<dbReference type="Pfam" id="PF00155">
    <property type="entry name" value="Aminotran_1_2"/>
    <property type="match status" value="1"/>
</dbReference>
<keyword evidence="5" id="KW-0663">Pyridoxal phosphate</keyword>
<dbReference type="PANTHER" id="PTHR46383">
    <property type="entry name" value="ASPARTATE AMINOTRANSFERASE"/>
    <property type="match status" value="1"/>
</dbReference>
<proteinExistence type="inferred from homology"/>
<protein>
    <recommendedName>
        <fullName evidence="7">Aminotransferase</fullName>
        <ecNumber evidence="7">2.6.1.-</ecNumber>
    </recommendedName>
</protein>